<sequence>MYSLPICLLVVGILLLIVNSLLFFNDYKATLTNSMKKSRLYVNGIVLLSSVGVIVLSTVYIFMINSQLS</sequence>
<keyword evidence="1" id="KW-0472">Membrane</keyword>
<evidence type="ECO:0000313" key="3">
    <source>
        <dbReference type="Proteomes" id="UP000516122"/>
    </source>
</evidence>
<accession>A0A6B1XQ11</accession>
<gene>
    <name evidence="2" type="ORF">H9Q64_00325</name>
</gene>
<feature type="transmembrane region" description="Helical" evidence="1">
    <location>
        <begin position="45"/>
        <end position="64"/>
    </location>
</feature>
<keyword evidence="2" id="KW-0614">Plasmid</keyword>
<feature type="transmembrane region" description="Helical" evidence="1">
    <location>
        <begin position="6"/>
        <end position="24"/>
    </location>
</feature>
<dbReference type="RefSeq" id="WP_001808798.1">
    <property type="nucleotide sequence ID" value="NZ_CABHBJ010000011.1"/>
</dbReference>
<geneLocation type="plasmid" evidence="2 3">
    <name>pSF1</name>
</geneLocation>
<proteinExistence type="predicted"/>
<name>A0A6B1XQ11_ENTFL</name>
<keyword evidence="1" id="KW-1133">Transmembrane helix</keyword>
<keyword evidence="1" id="KW-0812">Transmembrane</keyword>
<reference evidence="2 3" key="1">
    <citation type="submission" date="2020-08" db="EMBL/GenBank/DDBJ databases">
        <title>Enterococcus faecalis SF28073 genome assembly.</title>
        <authorList>
            <person name="Duerkop B.A."/>
            <person name="Johnson C.N."/>
        </authorList>
    </citation>
    <scope>NUCLEOTIDE SEQUENCE [LARGE SCALE GENOMIC DNA]</scope>
    <source>
        <strain evidence="2 3">SF28073</strain>
        <plasmid evidence="2 3">pSF1</plasmid>
    </source>
</reference>
<dbReference type="Proteomes" id="UP000516122">
    <property type="component" value="Plasmid pSF1"/>
</dbReference>
<protein>
    <submittedName>
        <fullName evidence="2">Uncharacterized protein</fullName>
    </submittedName>
</protein>
<dbReference type="AlphaFoldDB" id="A0A6B1XQ11"/>
<evidence type="ECO:0000256" key="1">
    <source>
        <dbReference type="SAM" id="Phobius"/>
    </source>
</evidence>
<dbReference type="EMBL" id="CP060801">
    <property type="protein sequence ID" value="QNP36334.1"/>
    <property type="molecule type" value="Genomic_DNA"/>
</dbReference>
<evidence type="ECO:0000313" key="2">
    <source>
        <dbReference type="EMBL" id="QNP36334.1"/>
    </source>
</evidence>
<organism evidence="2 3">
    <name type="scientific">Enterococcus faecalis</name>
    <name type="common">Streptococcus faecalis</name>
    <dbReference type="NCBI Taxonomy" id="1351"/>
    <lineage>
        <taxon>Bacteria</taxon>
        <taxon>Bacillati</taxon>
        <taxon>Bacillota</taxon>
        <taxon>Bacilli</taxon>
        <taxon>Lactobacillales</taxon>
        <taxon>Enterococcaceae</taxon>
        <taxon>Enterococcus</taxon>
    </lineage>
</organism>